<feature type="compositionally biased region" description="Basic and acidic residues" evidence="1">
    <location>
        <begin position="391"/>
        <end position="402"/>
    </location>
</feature>
<dbReference type="EMBL" id="BMAR01000030">
    <property type="protein sequence ID" value="GFR49526.1"/>
    <property type="molecule type" value="Genomic_DNA"/>
</dbReference>
<evidence type="ECO:0000313" key="2">
    <source>
        <dbReference type="EMBL" id="GFR49526.1"/>
    </source>
</evidence>
<feature type="compositionally biased region" description="Basic and acidic residues" evidence="1">
    <location>
        <begin position="323"/>
        <end position="337"/>
    </location>
</feature>
<accession>A0AAD3DWU9</accession>
<dbReference type="AlphaFoldDB" id="A0AAD3DWU9"/>
<comment type="caution">
    <text evidence="2">The sequence shown here is derived from an EMBL/GenBank/DDBJ whole genome shotgun (WGS) entry which is preliminary data.</text>
</comment>
<feature type="compositionally biased region" description="Low complexity" evidence="1">
    <location>
        <begin position="19"/>
        <end position="30"/>
    </location>
</feature>
<evidence type="ECO:0000256" key="1">
    <source>
        <dbReference type="SAM" id="MobiDB-lite"/>
    </source>
</evidence>
<proteinExistence type="predicted"/>
<dbReference type="Proteomes" id="UP001054857">
    <property type="component" value="Unassembled WGS sequence"/>
</dbReference>
<feature type="compositionally biased region" description="Low complexity" evidence="1">
    <location>
        <begin position="112"/>
        <end position="129"/>
    </location>
</feature>
<feature type="compositionally biased region" description="Low complexity" evidence="1">
    <location>
        <begin position="289"/>
        <end position="303"/>
    </location>
</feature>
<gene>
    <name evidence="2" type="ORF">Agub_g11570</name>
</gene>
<protein>
    <submittedName>
        <fullName evidence="2">Uncharacterized protein</fullName>
    </submittedName>
</protein>
<feature type="compositionally biased region" description="Polar residues" evidence="1">
    <location>
        <begin position="97"/>
        <end position="110"/>
    </location>
</feature>
<feature type="compositionally biased region" description="Basic and acidic residues" evidence="1">
    <location>
        <begin position="450"/>
        <end position="462"/>
    </location>
</feature>
<sequence>MLSAGANWADEVEEEESLRGPVFPRVVPPGEHVAAHAVQPSSSSDDGSWRSVKDTRRQSETRGSPASSAAGVAEHDSQQPHGNGTGTTNNGPDSPAVKTTSDPESHTNGVHATAPAAQADAAAPADTAAAPPPPAAPAPAADTVAAAEPQPPNGAATDAAEGQADPHRDQQQPQQPQPQSPGGGGAAVVVSELAAALRAVAEESARRYCEQVVEAAGSWLAGVAEGLAAAVAAAAEEQIRKMSPAAAAELPSDWSLQLRSSLQTGMGAGPLQEARRQLQRALQGLPVPAAAGGPAGVAMERTGSLGGGGGGGAGGGRRGARGSGRERERERERDHETGSTGGGGNGGGRGRREGSNVAAVAVAAAAAAAAAATAGGDRQQPAAGNGSSADNTRRGGRGDRGGRARGGGGGGGADAAAEGASPPLPRFGDRGYLHDDRDAAEGEGNPDEAANWRRRDAEEGPHQARGSGTPGGATAAAAATAALQPPRKVKAGHQTYTPPARRGGDRTHADGSTADGEELPDVPPPGLAGSSGPTSARSRRTTREEH</sequence>
<feature type="region of interest" description="Disordered" evidence="1">
    <location>
        <begin position="1"/>
        <end position="187"/>
    </location>
</feature>
<keyword evidence="3" id="KW-1185">Reference proteome</keyword>
<feature type="compositionally biased region" description="Basic and acidic residues" evidence="1">
    <location>
        <begin position="427"/>
        <end position="440"/>
    </location>
</feature>
<feature type="region of interest" description="Disordered" evidence="1">
    <location>
        <begin position="289"/>
        <end position="546"/>
    </location>
</feature>
<feature type="compositionally biased region" description="Gly residues" evidence="1">
    <location>
        <begin position="304"/>
        <end position="317"/>
    </location>
</feature>
<name>A0AAD3DWU9_9CHLO</name>
<organism evidence="2 3">
    <name type="scientific">Astrephomene gubernaculifera</name>
    <dbReference type="NCBI Taxonomy" id="47775"/>
    <lineage>
        <taxon>Eukaryota</taxon>
        <taxon>Viridiplantae</taxon>
        <taxon>Chlorophyta</taxon>
        <taxon>core chlorophytes</taxon>
        <taxon>Chlorophyceae</taxon>
        <taxon>CS clade</taxon>
        <taxon>Chlamydomonadales</taxon>
        <taxon>Astrephomenaceae</taxon>
        <taxon>Astrephomene</taxon>
    </lineage>
</organism>
<evidence type="ECO:0000313" key="3">
    <source>
        <dbReference type="Proteomes" id="UP001054857"/>
    </source>
</evidence>
<reference evidence="2 3" key="1">
    <citation type="journal article" date="2021" name="Sci. Rep.">
        <title>Genome sequencing of the multicellular alga Astrephomene provides insights into convergent evolution of germ-soma differentiation.</title>
        <authorList>
            <person name="Yamashita S."/>
            <person name="Yamamoto K."/>
            <person name="Matsuzaki R."/>
            <person name="Suzuki S."/>
            <person name="Yamaguchi H."/>
            <person name="Hirooka S."/>
            <person name="Minakuchi Y."/>
            <person name="Miyagishima S."/>
            <person name="Kawachi M."/>
            <person name="Toyoda A."/>
            <person name="Nozaki H."/>
        </authorList>
    </citation>
    <scope>NUCLEOTIDE SEQUENCE [LARGE SCALE GENOMIC DNA]</scope>
    <source>
        <strain evidence="2 3">NIES-4017</strain>
    </source>
</reference>
<feature type="compositionally biased region" description="Low complexity" evidence="1">
    <location>
        <begin position="355"/>
        <end position="374"/>
    </location>
</feature>
<feature type="compositionally biased region" description="Gly residues" evidence="1">
    <location>
        <begin position="339"/>
        <end position="348"/>
    </location>
</feature>
<feature type="compositionally biased region" description="Low complexity" evidence="1">
    <location>
        <begin position="472"/>
        <end position="482"/>
    </location>
</feature>
<feature type="compositionally biased region" description="Low complexity" evidence="1">
    <location>
        <begin position="138"/>
        <end position="147"/>
    </location>
</feature>
<feature type="compositionally biased region" description="Gly residues" evidence="1">
    <location>
        <begin position="404"/>
        <end position="413"/>
    </location>
</feature>
<feature type="compositionally biased region" description="Basic and acidic residues" evidence="1">
    <location>
        <begin position="47"/>
        <end position="60"/>
    </location>
</feature>